<dbReference type="EMBL" id="PPSX01000094">
    <property type="protein sequence ID" value="RZQ51559.1"/>
    <property type="molecule type" value="Genomic_DNA"/>
</dbReference>
<keyword evidence="3" id="KW-0732">Signal</keyword>
<evidence type="ECO:0000256" key="2">
    <source>
        <dbReference type="ARBA" id="ARBA00023136"/>
    </source>
</evidence>
<dbReference type="PANTHER" id="PTHR46825:SF11">
    <property type="entry name" value="PENICILLIN-BINDING PROTEIN 4"/>
    <property type="match status" value="1"/>
</dbReference>
<organism evidence="5 6">
    <name type="scientific">Pseudoalteromonas phenolica</name>
    <dbReference type="NCBI Taxonomy" id="161398"/>
    <lineage>
        <taxon>Bacteria</taxon>
        <taxon>Pseudomonadati</taxon>
        <taxon>Pseudomonadota</taxon>
        <taxon>Gammaproteobacteria</taxon>
        <taxon>Alteromonadales</taxon>
        <taxon>Pseudoalteromonadaceae</taxon>
        <taxon>Pseudoalteromonas</taxon>
    </lineage>
</organism>
<gene>
    <name evidence="5" type="ORF">C1E23_18815</name>
</gene>
<feature type="domain" description="Beta-lactamase-related" evidence="4">
    <location>
        <begin position="56"/>
        <end position="382"/>
    </location>
</feature>
<dbReference type="GO" id="GO:0016020">
    <property type="term" value="C:membrane"/>
    <property type="evidence" value="ECO:0007669"/>
    <property type="project" value="UniProtKB-SubCell"/>
</dbReference>
<dbReference type="InterPro" id="IPR001466">
    <property type="entry name" value="Beta-lactam-related"/>
</dbReference>
<proteinExistence type="predicted"/>
<feature type="chain" id="PRO_5021028328" description="Beta-lactamase-related domain-containing protein" evidence="3">
    <location>
        <begin position="24"/>
        <end position="410"/>
    </location>
</feature>
<dbReference type="Pfam" id="PF00144">
    <property type="entry name" value="Beta-lactamase"/>
    <property type="match status" value="1"/>
</dbReference>
<dbReference type="PANTHER" id="PTHR46825">
    <property type="entry name" value="D-ALANYL-D-ALANINE-CARBOXYPEPTIDASE/ENDOPEPTIDASE AMPH"/>
    <property type="match status" value="1"/>
</dbReference>
<accession>A0A4Q7IJH4</accession>
<evidence type="ECO:0000313" key="5">
    <source>
        <dbReference type="EMBL" id="RZQ51559.1"/>
    </source>
</evidence>
<dbReference type="InterPro" id="IPR050491">
    <property type="entry name" value="AmpC-like"/>
</dbReference>
<keyword evidence="2" id="KW-0472">Membrane</keyword>
<evidence type="ECO:0000313" key="6">
    <source>
        <dbReference type="Proteomes" id="UP000291338"/>
    </source>
</evidence>
<dbReference type="RefSeq" id="WP_130257028.1">
    <property type="nucleotide sequence ID" value="NZ_PPSX01000094.1"/>
</dbReference>
<protein>
    <recommendedName>
        <fullName evidence="4">Beta-lactamase-related domain-containing protein</fullName>
    </recommendedName>
</protein>
<feature type="signal peptide" evidence="3">
    <location>
        <begin position="1"/>
        <end position="23"/>
    </location>
</feature>
<comment type="caution">
    <text evidence="5">The sequence shown here is derived from an EMBL/GenBank/DDBJ whole genome shotgun (WGS) entry which is preliminary data.</text>
</comment>
<dbReference type="Proteomes" id="UP000291338">
    <property type="component" value="Unassembled WGS sequence"/>
</dbReference>
<dbReference type="Gene3D" id="3.40.710.10">
    <property type="entry name" value="DD-peptidase/beta-lactamase superfamily"/>
    <property type="match status" value="1"/>
</dbReference>
<reference evidence="5 6" key="1">
    <citation type="submission" date="2018-01" db="EMBL/GenBank/DDBJ databases">
        <title>Co-occurrence of chitin degradation, pigmentation and bioactivity in marine Pseudoalteromonas.</title>
        <authorList>
            <person name="Paulsen S."/>
            <person name="Gram L."/>
            <person name="Machado H."/>
        </authorList>
    </citation>
    <scope>NUCLEOTIDE SEQUENCE [LARGE SCALE GENOMIC DNA]</scope>
    <source>
        <strain evidence="5 6">S3898</strain>
    </source>
</reference>
<dbReference type="AlphaFoldDB" id="A0A4Q7IJH4"/>
<dbReference type="InterPro" id="IPR012338">
    <property type="entry name" value="Beta-lactam/transpept-like"/>
</dbReference>
<sequence length="410" mass="45285">MTKTTQLTAAAIVLSSTSFFTLAKSEGEHASVHTSQFKTVNAELNEALNAWQQSFNLPSLVIAVSIEGQTVFNQAVGLADIESGRAATIQTPYSVGSIAKSMTCLAMARLIEQNKLALHAPIDQYGSYQNDWQALTSYQLASHTAGIVHYNKARVEREFESVRDHWLPQQAFDVFAHEPLAFKAGSDFQYSSSGYILLSDVLAKAANTPYLQLMRQEVFAPLNMQHTLFDSSLANSGKEAVYYAPVKLNEPDNNVRQRDTAKRDRSFLFGGGGYQSTASDLVNMAWYMTQDDYLSDATRALLTTPVTLPDGKANPQNYGLGWRIHDMDVSQYIPGKPQQIIKGVHHGGTTANAANAYVLSFPEFGASIAYTTNSIPSSEDPQANLQVQMWLWLYRYVEALKLVNENKNAL</sequence>
<dbReference type="SUPFAM" id="SSF56601">
    <property type="entry name" value="beta-lactamase/transpeptidase-like"/>
    <property type="match status" value="1"/>
</dbReference>
<evidence type="ECO:0000256" key="1">
    <source>
        <dbReference type="ARBA" id="ARBA00004370"/>
    </source>
</evidence>
<comment type="subcellular location">
    <subcellularLocation>
        <location evidence="1">Membrane</location>
    </subcellularLocation>
</comment>
<evidence type="ECO:0000259" key="4">
    <source>
        <dbReference type="Pfam" id="PF00144"/>
    </source>
</evidence>
<evidence type="ECO:0000256" key="3">
    <source>
        <dbReference type="SAM" id="SignalP"/>
    </source>
</evidence>
<name>A0A4Q7IJH4_9GAMM</name>